<dbReference type="SUPFAM" id="SSF159283">
    <property type="entry name" value="Guanosine diphospho-D-mannose pyrophosphorylase/mannose-6-phosphate isomerase linker domain"/>
    <property type="match status" value="1"/>
</dbReference>
<evidence type="ECO:0000256" key="1">
    <source>
        <dbReference type="ARBA" id="ARBA00008558"/>
    </source>
</evidence>
<dbReference type="KEGG" id="pvk:EPZ47_24965"/>
<dbReference type="PANTHER" id="PTHR46390">
    <property type="entry name" value="MANNOSE-1-PHOSPHATE GUANYLYLTRANSFERASE"/>
    <property type="match status" value="1"/>
</dbReference>
<dbReference type="Pfam" id="PF07221">
    <property type="entry name" value="GlcNAc_2-epim"/>
    <property type="match status" value="1"/>
</dbReference>
<dbReference type="InterPro" id="IPR010819">
    <property type="entry name" value="AGE/CE"/>
</dbReference>
<dbReference type="EMBL" id="CP035088">
    <property type="protein sequence ID" value="QBZ91812.1"/>
    <property type="molecule type" value="Genomic_DNA"/>
</dbReference>
<dbReference type="RefSeq" id="WP_135847161.1">
    <property type="nucleotide sequence ID" value="NZ_CP035088.1"/>
</dbReference>
<comment type="similarity">
    <text evidence="1">Belongs to the N-acylglucosamine 2-epimerase family.</text>
</comment>
<evidence type="ECO:0000256" key="2">
    <source>
        <dbReference type="ARBA" id="ARBA00023235"/>
    </source>
</evidence>
<gene>
    <name evidence="5" type="ORF">EPZ47_24965</name>
</gene>
<accession>A0A4P7PMP7</accession>
<dbReference type="InterPro" id="IPR029044">
    <property type="entry name" value="Nucleotide-diphossugar_trans"/>
</dbReference>
<dbReference type="OrthoDB" id="9806359at2"/>
<dbReference type="Gene3D" id="3.90.550.10">
    <property type="entry name" value="Spore Coat Polysaccharide Biosynthesis Protein SpsA, Chain A"/>
    <property type="match status" value="1"/>
</dbReference>
<dbReference type="Gene3D" id="1.50.10.10">
    <property type="match status" value="1"/>
</dbReference>
<proteinExistence type="inferred from homology"/>
<protein>
    <submittedName>
        <fullName evidence="5">Mannose-1-phosphate guanylyltransferase</fullName>
    </submittedName>
</protein>
<name>A0A4P7PMP7_9PSED</name>
<feature type="domain" description="Nucleotidyl transferase" evidence="3">
    <location>
        <begin position="11"/>
        <end position="290"/>
    </location>
</feature>
<dbReference type="CDD" id="cd00249">
    <property type="entry name" value="AGE"/>
    <property type="match status" value="1"/>
</dbReference>
<dbReference type="SUPFAM" id="SSF53448">
    <property type="entry name" value="Nucleotide-diphospho-sugar transferases"/>
    <property type="match status" value="1"/>
</dbReference>
<dbReference type="PANTHER" id="PTHR46390:SF1">
    <property type="entry name" value="MANNOSE-1-PHOSPHATE GUANYLYLTRANSFERASE"/>
    <property type="match status" value="1"/>
</dbReference>
<dbReference type="GO" id="GO:0004475">
    <property type="term" value="F:mannose-1-phosphate guanylyltransferase (GTP) activity"/>
    <property type="evidence" value="ECO:0007669"/>
    <property type="project" value="InterPro"/>
</dbReference>
<dbReference type="AlphaFoldDB" id="A0A4P7PMP7"/>
<dbReference type="InterPro" id="IPR051161">
    <property type="entry name" value="Mannose-6P_isomerase_type2"/>
</dbReference>
<evidence type="ECO:0000259" key="4">
    <source>
        <dbReference type="Pfam" id="PF22640"/>
    </source>
</evidence>
<dbReference type="Pfam" id="PF00483">
    <property type="entry name" value="NTP_transferase"/>
    <property type="match status" value="1"/>
</dbReference>
<dbReference type="CDD" id="cd02509">
    <property type="entry name" value="GDP-M1P_Guanylyltransferase"/>
    <property type="match status" value="1"/>
</dbReference>
<dbReference type="GO" id="GO:0016853">
    <property type="term" value="F:isomerase activity"/>
    <property type="evidence" value="ECO:0007669"/>
    <property type="project" value="UniProtKB-KW"/>
</dbReference>
<evidence type="ECO:0000313" key="6">
    <source>
        <dbReference type="Proteomes" id="UP000296468"/>
    </source>
</evidence>
<dbReference type="InterPro" id="IPR012341">
    <property type="entry name" value="6hp_glycosidase-like_sf"/>
</dbReference>
<keyword evidence="5" id="KW-0808">Transferase</keyword>
<dbReference type="InterPro" id="IPR054566">
    <property type="entry name" value="ManC/GMP-like_b-helix"/>
</dbReference>
<dbReference type="Proteomes" id="UP000296468">
    <property type="component" value="Chromosome"/>
</dbReference>
<dbReference type="InterPro" id="IPR008928">
    <property type="entry name" value="6-hairpin_glycosidase_sf"/>
</dbReference>
<keyword evidence="2" id="KW-0413">Isomerase</keyword>
<dbReference type="SUPFAM" id="SSF48208">
    <property type="entry name" value="Six-hairpin glycosidases"/>
    <property type="match status" value="1"/>
</dbReference>
<dbReference type="Pfam" id="PF22640">
    <property type="entry name" value="ManC_GMP_beta-helix"/>
    <property type="match status" value="1"/>
</dbReference>
<dbReference type="InterPro" id="IPR034116">
    <property type="entry name" value="AGE_dom"/>
</dbReference>
<organism evidence="5 6">
    <name type="scientific">Pseudomonas viciae</name>
    <dbReference type="NCBI Taxonomy" id="2505979"/>
    <lineage>
        <taxon>Bacteria</taxon>
        <taxon>Pseudomonadati</taxon>
        <taxon>Pseudomonadota</taxon>
        <taxon>Gammaproteobacteria</taxon>
        <taxon>Pseudomonadales</taxon>
        <taxon>Pseudomonadaceae</taxon>
        <taxon>Pseudomonas</taxon>
    </lineage>
</organism>
<dbReference type="GO" id="GO:0005975">
    <property type="term" value="P:carbohydrate metabolic process"/>
    <property type="evidence" value="ECO:0007669"/>
    <property type="project" value="InterPro"/>
</dbReference>
<reference evidence="5 6" key="1">
    <citation type="journal article" date="2019" name="Front. Microbiol.">
        <title>In silico and Genetic Analyses of Cyclic Lipopeptide Synthetic Gene Clusters in Pseudomonas sp. 11K1.</title>
        <authorList>
            <person name="Zhao H."/>
            <person name="Liu Y.P."/>
            <person name="Zhang L.Q."/>
        </authorList>
    </citation>
    <scope>NUCLEOTIDE SEQUENCE [LARGE SCALE GENOMIC DNA]</scope>
    <source>
        <strain evidence="5 6">11K1</strain>
    </source>
</reference>
<feature type="domain" description="MannoseP isomerase/GMP-like beta-helix" evidence="4">
    <location>
        <begin position="298"/>
        <end position="352"/>
    </location>
</feature>
<keyword evidence="5" id="KW-0548">Nucleotidyltransferase</keyword>
<evidence type="ECO:0000259" key="3">
    <source>
        <dbReference type="Pfam" id="PF00483"/>
    </source>
</evidence>
<dbReference type="InterPro" id="IPR049577">
    <property type="entry name" value="GMPP_N"/>
</dbReference>
<sequence>MTKKTTIISFVMSGGVGSRLWPLSREDFPKQFHNLSGQGSMLLRTVKRMGARGGDTSVPVYLLTSERHADRISRDLCGVDLSGGRAIFEPVGRNTAAAIVLATEITLREHGDDLVLVVPSDHEITTDRGFWDTVEAGTGAAMAGRIVVFGVQPDRPETGYGYIEVGPQTGNTRDVIRFVEKPNEETATQYLESKSFLWNSGIFLFRASTMRDAFRAHASTIWEGAVAALDNATSNVFGTYLPHNLYADVASISVDYAIMEKSKDIALVPARFRWNDLGSWQSLLEVSSTDGNGNVIVGDVIAIDCENSYLHSNGRLLSAIGLRDLAVVSTCDATFVAPVAESQNVRKIVEQLEKTGRLETKFTPAQDRLPQIGAYEKRVRHWLFEETLPLWSTIGVDRLYGGFHEALTFDATPITRPKRMRTTARQIYAFAVAHEMGWDGPAYDLIDHGIQFITTNGRTDRGGWIKTFNPDGTVLDGAEDAYDQSFVLLALAHAHRAGHPQALGLATQTFAFLEQNLADSKLRGFLGVPGDTGLRRSNPHMHLLESFLAWYDVTGNRDYLQQAARIVDLFRQHFFDAETWTLGEYFTDDWERAPGEKGEWTEPGHHFEWAYLLSNFAAASGQKDVIRHARKLYASAIANGLNRTTELAYGAVSRHGLPLDTLSRSWPQSEAVKAAIALDGNGGPDLKPEVEARVGRLFRWHIEQAPKGLWIDVIDEKGRPRAKDVPASIFYHLVSALTQYLDYVARTQPRPLRHAPPFDEHLIRAAPGSSPAVKPLAAPSDPPISLVACP</sequence>
<evidence type="ECO:0000313" key="5">
    <source>
        <dbReference type="EMBL" id="QBZ91812.1"/>
    </source>
</evidence>
<dbReference type="GO" id="GO:0009298">
    <property type="term" value="P:GDP-mannose biosynthetic process"/>
    <property type="evidence" value="ECO:0007669"/>
    <property type="project" value="TreeGrafter"/>
</dbReference>
<dbReference type="InterPro" id="IPR005835">
    <property type="entry name" value="NTP_transferase_dom"/>
</dbReference>